<keyword evidence="1" id="KW-1133">Transmembrane helix</keyword>
<dbReference type="PATRIC" id="fig|1354253.4.peg.3733"/>
<comment type="caution">
    <text evidence="2">The sequence shown here is derived from an EMBL/GenBank/DDBJ whole genome shotgun (WGS) entry which is preliminary data.</text>
</comment>
<feature type="transmembrane region" description="Helical" evidence="1">
    <location>
        <begin position="164"/>
        <end position="180"/>
    </location>
</feature>
<evidence type="ECO:0008006" key="4">
    <source>
        <dbReference type="Google" id="ProtNLM"/>
    </source>
</evidence>
<name>A0A1B7HR66_9ENTR</name>
<evidence type="ECO:0000313" key="3">
    <source>
        <dbReference type="Proteomes" id="UP000078504"/>
    </source>
</evidence>
<gene>
    <name evidence="2" type="ORF">M977_03662</name>
</gene>
<dbReference type="EMBL" id="LXEP01000032">
    <property type="protein sequence ID" value="OAT18141.1"/>
    <property type="molecule type" value="Genomic_DNA"/>
</dbReference>
<proteinExistence type="predicted"/>
<protein>
    <recommendedName>
        <fullName evidence="4">DNA gyrase subunit B</fullName>
    </recommendedName>
</protein>
<dbReference type="RefSeq" id="WP_064517790.1">
    <property type="nucleotide sequence ID" value="NZ_LXEP01000032.1"/>
</dbReference>
<feature type="transmembrane region" description="Helical" evidence="1">
    <location>
        <begin position="60"/>
        <end position="77"/>
    </location>
</feature>
<evidence type="ECO:0000313" key="2">
    <source>
        <dbReference type="EMBL" id="OAT18141.1"/>
    </source>
</evidence>
<evidence type="ECO:0000256" key="1">
    <source>
        <dbReference type="SAM" id="Phobius"/>
    </source>
</evidence>
<organism evidence="2 3">
    <name type="scientific">Buttiauxella gaviniae ATCC 51604</name>
    <dbReference type="NCBI Taxonomy" id="1354253"/>
    <lineage>
        <taxon>Bacteria</taxon>
        <taxon>Pseudomonadati</taxon>
        <taxon>Pseudomonadota</taxon>
        <taxon>Gammaproteobacteria</taxon>
        <taxon>Enterobacterales</taxon>
        <taxon>Enterobacteriaceae</taxon>
        <taxon>Buttiauxella</taxon>
    </lineage>
</organism>
<keyword evidence="1" id="KW-0472">Membrane</keyword>
<sequence>MLAKRALSIVGGLAVIGWPFAVWLALSYPKLHILLPILALCFVLRLCALRGKTGALSRAFKGLAIAGAVLSIASIWMREAQLLLWYPVVVNVVMLALFGASLWSSQSLIERLARWREGDLPAAGVRYTRRVTQVWCIFFILNGSMALFTCLAGNIHWWTLWNGMASYLLMGALFAGEWLVRQRVKRRYE</sequence>
<feature type="transmembrane region" description="Helical" evidence="1">
    <location>
        <begin position="134"/>
        <end position="158"/>
    </location>
</feature>
<feature type="transmembrane region" description="Helical" evidence="1">
    <location>
        <begin position="31"/>
        <end position="48"/>
    </location>
</feature>
<reference evidence="2 3" key="1">
    <citation type="submission" date="2016-04" db="EMBL/GenBank/DDBJ databases">
        <title>ATOL: Assembling a taxonomically balanced genome-scale reconstruction of the evolutionary history of the Enterobacteriaceae.</title>
        <authorList>
            <person name="Plunkett G.III."/>
            <person name="Neeno-Eckwall E.C."/>
            <person name="Glasner J.D."/>
            <person name="Perna N.T."/>
        </authorList>
    </citation>
    <scope>NUCLEOTIDE SEQUENCE [LARGE SCALE GENOMIC DNA]</scope>
    <source>
        <strain evidence="2 3">ATCC 51604</strain>
    </source>
</reference>
<dbReference type="Proteomes" id="UP000078504">
    <property type="component" value="Unassembled WGS sequence"/>
</dbReference>
<feature type="transmembrane region" description="Helical" evidence="1">
    <location>
        <begin position="7"/>
        <end position="25"/>
    </location>
</feature>
<keyword evidence="1" id="KW-0812">Transmembrane</keyword>
<feature type="transmembrane region" description="Helical" evidence="1">
    <location>
        <begin position="83"/>
        <end position="104"/>
    </location>
</feature>
<dbReference type="AlphaFoldDB" id="A0A1B7HR66"/>
<accession>A0A1B7HR66</accession>